<feature type="chain" id="PRO_5037838128" evidence="2">
    <location>
        <begin position="20"/>
        <end position="224"/>
    </location>
</feature>
<reference evidence="3" key="1">
    <citation type="submission" date="2021-01" db="EMBL/GenBank/DDBJ databases">
        <title>Genome sequence of Phenylobacterium sp. 20VBR1 isolated from a valley glaceir, Ny-Alesund, Svalbard.</title>
        <authorList>
            <person name="Thomas F.A."/>
            <person name="Krishnan K.P."/>
            <person name="Sinha R.K."/>
        </authorList>
    </citation>
    <scope>NUCLEOTIDE SEQUENCE</scope>
    <source>
        <strain evidence="3">20VBR1</strain>
    </source>
</reference>
<accession>A0A974P518</accession>
<dbReference type="EMBL" id="CP068570">
    <property type="protein sequence ID" value="QQZ50530.1"/>
    <property type="molecule type" value="Genomic_DNA"/>
</dbReference>
<evidence type="ECO:0000256" key="2">
    <source>
        <dbReference type="SAM" id="SignalP"/>
    </source>
</evidence>
<protein>
    <submittedName>
        <fullName evidence="3">Uncharacterized protein</fullName>
    </submittedName>
</protein>
<evidence type="ECO:0000256" key="1">
    <source>
        <dbReference type="SAM" id="MobiDB-lite"/>
    </source>
</evidence>
<dbReference type="AlphaFoldDB" id="A0A974P518"/>
<feature type="compositionally biased region" description="Basic and acidic residues" evidence="1">
    <location>
        <begin position="174"/>
        <end position="196"/>
    </location>
</feature>
<sequence length="224" mass="24165">MPTRRGILHWLAAAAPLTAAGCSATSATDPAAAWRAPGLGERDPRRFALAHAILAPNPHNRQPWLVDLVGADEIVFYADTARLLPFTDPPNRQITLGCGAFLELLSQAAAEAGHRAEIALWPEGEPQPTLDARPVARVRLVPTPPSPATRCLARFSIATPTARPSRWTPAQPRGADRRDRGRQESGPRGGRGDGGPRRARLIDLGWQAWEVETATPPPTWSRCG</sequence>
<feature type="region of interest" description="Disordered" evidence="1">
    <location>
        <begin position="161"/>
        <end position="224"/>
    </location>
</feature>
<proteinExistence type="predicted"/>
<gene>
    <name evidence="3" type="ORF">JKL49_02950</name>
</gene>
<organism evidence="3">
    <name type="scientific">Phenylobacterium glaciei</name>
    <dbReference type="NCBI Taxonomy" id="2803784"/>
    <lineage>
        <taxon>Bacteria</taxon>
        <taxon>Pseudomonadati</taxon>
        <taxon>Pseudomonadota</taxon>
        <taxon>Alphaproteobacteria</taxon>
        <taxon>Caulobacterales</taxon>
        <taxon>Caulobacteraceae</taxon>
        <taxon>Phenylobacterium</taxon>
    </lineage>
</organism>
<feature type="signal peptide" evidence="2">
    <location>
        <begin position="1"/>
        <end position="19"/>
    </location>
</feature>
<keyword evidence="2" id="KW-0732">Signal</keyword>
<dbReference type="PROSITE" id="PS51257">
    <property type="entry name" value="PROKAR_LIPOPROTEIN"/>
    <property type="match status" value="1"/>
</dbReference>
<dbReference type="PROSITE" id="PS51318">
    <property type="entry name" value="TAT"/>
    <property type="match status" value="1"/>
</dbReference>
<dbReference type="InterPro" id="IPR006311">
    <property type="entry name" value="TAT_signal"/>
</dbReference>
<evidence type="ECO:0000313" key="3">
    <source>
        <dbReference type="EMBL" id="QQZ50530.1"/>
    </source>
</evidence>
<name>A0A974P518_9CAUL</name>
<feature type="compositionally biased region" description="Pro residues" evidence="1">
    <location>
        <begin position="215"/>
        <end position="224"/>
    </location>
</feature>